<dbReference type="Pfam" id="PF00797">
    <property type="entry name" value="Acetyltransf_2"/>
    <property type="match status" value="1"/>
</dbReference>
<dbReference type="SUPFAM" id="SSF54001">
    <property type="entry name" value="Cysteine proteinases"/>
    <property type="match status" value="1"/>
</dbReference>
<dbReference type="PANTHER" id="PTHR11786:SF0">
    <property type="entry name" value="ARYLAMINE N-ACETYLTRANSFERASE 4-RELATED"/>
    <property type="match status" value="1"/>
</dbReference>
<organism evidence="2 3">
    <name type="scientific">Knufia fluminis</name>
    <dbReference type="NCBI Taxonomy" id="191047"/>
    <lineage>
        <taxon>Eukaryota</taxon>
        <taxon>Fungi</taxon>
        <taxon>Dikarya</taxon>
        <taxon>Ascomycota</taxon>
        <taxon>Pezizomycotina</taxon>
        <taxon>Eurotiomycetes</taxon>
        <taxon>Chaetothyriomycetidae</taxon>
        <taxon>Chaetothyriales</taxon>
        <taxon>Trichomeriaceae</taxon>
        <taxon>Knufia</taxon>
    </lineage>
</organism>
<dbReference type="InterPro" id="IPR053710">
    <property type="entry name" value="Arylamine_NAT_domain_sf"/>
</dbReference>
<sequence>MVSSSDRPTYTPDQLKQYFTYIDLPTPFHHTADSVQKLDAQEQLKFVATLIRHQLCKVPFENLDLHYSPVKGISLNHVFLFDKVVTRNAGRGGYCMQNNSFFGTILRSLGFSVMSTGARVSKQVDDGTAGTHHTEEVTYGGLGHQVNIITLTDGKKYFCDVGFGASGPTFAVPLENGYTAINTGTKDHIASSMRLHRGFTANNTHRNPEQELWIYSIKYGRADDDSKPWIQCYCFSETEFFPSDFEIMSGWVSTSRTSMFVNKVICQKFLMSEDGECLVGDITLNEDAIKERRFGESKTLTEIRSEEDRVGALERYMGVRLREDEKMGIAGFPSAIS</sequence>
<name>A0AAN8I5V1_9EURO</name>
<dbReference type="AlphaFoldDB" id="A0AAN8I5V1"/>
<dbReference type="InterPro" id="IPR001447">
    <property type="entry name" value="Arylamine_N-AcTrfase"/>
</dbReference>
<dbReference type="Proteomes" id="UP001316803">
    <property type="component" value="Unassembled WGS sequence"/>
</dbReference>
<proteinExistence type="inferred from homology"/>
<evidence type="ECO:0000313" key="3">
    <source>
        <dbReference type="Proteomes" id="UP001316803"/>
    </source>
</evidence>
<dbReference type="InterPro" id="IPR038765">
    <property type="entry name" value="Papain-like_cys_pep_sf"/>
</dbReference>
<comment type="caution">
    <text evidence="2">The sequence shown here is derived from an EMBL/GenBank/DDBJ whole genome shotgun (WGS) entry which is preliminary data.</text>
</comment>
<evidence type="ECO:0000256" key="1">
    <source>
        <dbReference type="ARBA" id="ARBA00006547"/>
    </source>
</evidence>
<accession>A0AAN8I5V1</accession>
<protein>
    <recommendedName>
        <fullName evidence="4">Arylamine N-acetyltransferase</fullName>
    </recommendedName>
</protein>
<gene>
    <name evidence="2" type="ORF">OHC33_007908</name>
</gene>
<dbReference type="EMBL" id="JAKLMC020000022">
    <property type="protein sequence ID" value="KAK5951155.1"/>
    <property type="molecule type" value="Genomic_DNA"/>
</dbReference>
<comment type="similarity">
    <text evidence="1">Belongs to the arylamine N-acetyltransferase family.</text>
</comment>
<evidence type="ECO:0000313" key="2">
    <source>
        <dbReference type="EMBL" id="KAK5951155.1"/>
    </source>
</evidence>
<evidence type="ECO:0008006" key="4">
    <source>
        <dbReference type="Google" id="ProtNLM"/>
    </source>
</evidence>
<keyword evidence="3" id="KW-1185">Reference proteome</keyword>
<dbReference type="GO" id="GO:0016407">
    <property type="term" value="F:acetyltransferase activity"/>
    <property type="evidence" value="ECO:0007669"/>
    <property type="project" value="InterPro"/>
</dbReference>
<dbReference type="Gene3D" id="3.30.2140.20">
    <property type="match status" value="1"/>
</dbReference>
<dbReference type="PANTHER" id="PTHR11786">
    <property type="entry name" value="N-HYDROXYARYLAMINE O-ACETYLTRANSFERASE"/>
    <property type="match status" value="1"/>
</dbReference>
<reference evidence="2 3" key="1">
    <citation type="submission" date="2022-12" db="EMBL/GenBank/DDBJ databases">
        <title>Genomic features and morphological characterization of a novel Knufia sp. strain isolated from spacecraft assembly facility.</title>
        <authorList>
            <person name="Teixeira M."/>
            <person name="Chander A.M."/>
            <person name="Stajich J.E."/>
            <person name="Venkateswaran K."/>
        </authorList>
    </citation>
    <scope>NUCLEOTIDE SEQUENCE [LARGE SCALE GENOMIC DNA]</scope>
    <source>
        <strain evidence="2 3">FJI-L2-BK-P2</strain>
    </source>
</reference>